<evidence type="ECO:0000313" key="2">
    <source>
        <dbReference type="EMBL" id="MBA2879839.1"/>
    </source>
</evidence>
<dbReference type="GO" id="GO:0035438">
    <property type="term" value="F:cyclic-di-GMP binding"/>
    <property type="evidence" value="ECO:0007669"/>
    <property type="project" value="InterPro"/>
</dbReference>
<dbReference type="SUPFAM" id="SSF141371">
    <property type="entry name" value="PilZ domain-like"/>
    <property type="match status" value="1"/>
</dbReference>
<keyword evidence="2" id="KW-0969">Cilium</keyword>
<reference evidence="2 3" key="1">
    <citation type="submission" date="2020-07" db="EMBL/GenBank/DDBJ databases">
        <title>Genomic Encyclopedia of Type Strains, Phase IV (KMG-IV): sequencing the most valuable type-strain genomes for metagenomic binning, comparative biology and taxonomic classification.</title>
        <authorList>
            <person name="Goeker M."/>
        </authorList>
    </citation>
    <scope>NUCLEOTIDE SEQUENCE [LARGE SCALE GENOMIC DNA]</scope>
    <source>
        <strain evidence="2 3">DSM 17721</strain>
    </source>
</reference>
<protein>
    <submittedName>
        <fullName evidence="2">C-di-GMP-binding flagellar brake protein YcgR</fullName>
    </submittedName>
</protein>
<comment type="caution">
    <text evidence="2">The sequence shown here is derived from an EMBL/GenBank/DDBJ whole genome shotgun (WGS) entry which is preliminary data.</text>
</comment>
<organism evidence="2 3">
    <name type="scientific">Desulfosalsimonas propionicica</name>
    <dbReference type="NCBI Taxonomy" id="332175"/>
    <lineage>
        <taxon>Bacteria</taxon>
        <taxon>Pseudomonadati</taxon>
        <taxon>Thermodesulfobacteriota</taxon>
        <taxon>Desulfobacteria</taxon>
        <taxon>Desulfobacterales</taxon>
        <taxon>Desulfosalsimonadaceae</taxon>
        <taxon>Desulfosalsimonas</taxon>
    </lineage>
</organism>
<dbReference type="AlphaFoldDB" id="A0A7W0C602"/>
<sequence length="162" mass="18418">MIVKSFIASDNTAAITCPECQKTIIKDVSRYAEADNMIKLKAKCSCGHSFTVFLERRRQYRKSTQLRGTYLYAPAHSASKSAQHWGSMVVTDISRTGIRMKLNVQPRFQVGERITVEFRLDDANNSLIKREVIVQHIKGLDVGATYARAHSYDNIIGFYLLR</sequence>
<dbReference type="InterPro" id="IPR009875">
    <property type="entry name" value="PilZ_domain"/>
</dbReference>
<keyword evidence="2" id="KW-0282">Flagellum</keyword>
<evidence type="ECO:0000259" key="1">
    <source>
        <dbReference type="Pfam" id="PF07238"/>
    </source>
</evidence>
<dbReference type="EMBL" id="JACDUS010000001">
    <property type="protein sequence ID" value="MBA2879839.1"/>
    <property type="molecule type" value="Genomic_DNA"/>
</dbReference>
<feature type="domain" description="PilZ" evidence="1">
    <location>
        <begin position="55"/>
        <end position="132"/>
    </location>
</feature>
<keyword evidence="2" id="KW-0966">Cell projection</keyword>
<keyword evidence="3" id="KW-1185">Reference proteome</keyword>
<dbReference type="Pfam" id="PF07238">
    <property type="entry name" value="PilZ"/>
    <property type="match status" value="1"/>
</dbReference>
<dbReference type="Proteomes" id="UP000525298">
    <property type="component" value="Unassembled WGS sequence"/>
</dbReference>
<gene>
    <name evidence="2" type="ORF">HNR65_000146</name>
</gene>
<accession>A0A7W0C602</accession>
<dbReference type="RefSeq" id="WP_181549532.1">
    <property type="nucleotide sequence ID" value="NZ_JACDUS010000001.1"/>
</dbReference>
<proteinExistence type="predicted"/>
<name>A0A7W0C602_9BACT</name>
<evidence type="ECO:0000313" key="3">
    <source>
        <dbReference type="Proteomes" id="UP000525298"/>
    </source>
</evidence>